<dbReference type="Pfam" id="PF00497">
    <property type="entry name" value="SBP_bac_3"/>
    <property type="match status" value="1"/>
</dbReference>
<dbReference type="EMBL" id="JAJVCN010000004">
    <property type="protein sequence ID" value="MCE7010545.1"/>
    <property type="molecule type" value="Genomic_DNA"/>
</dbReference>
<name>A0ABS8ZS23_9PSEU</name>
<dbReference type="SUPFAM" id="SSF53850">
    <property type="entry name" value="Periplasmic binding protein-like II"/>
    <property type="match status" value="1"/>
</dbReference>
<dbReference type="InterPro" id="IPR001638">
    <property type="entry name" value="Solute-binding_3/MltF_N"/>
</dbReference>
<keyword evidence="4" id="KW-1185">Reference proteome</keyword>
<dbReference type="Gene3D" id="3.40.190.10">
    <property type="entry name" value="Periplasmic binding protein-like II"/>
    <property type="match status" value="2"/>
</dbReference>
<dbReference type="PROSITE" id="PS51257">
    <property type="entry name" value="PROKAR_LIPOPROTEIN"/>
    <property type="match status" value="1"/>
</dbReference>
<gene>
    <name evidence="3" type="ORF">LWC34_48250</name>
</gene>
<evidence type="ECO:0000256" key="1">
    <source>
        <dbReference type="ARBA" id="ARBA00022729"/>
    </source>
</evidence>
<dbReference type="CDD" id="cd01004">
    <property type="entry name" value="PBP2_MidA_like"/>
    <property type="match status" value="1"/>
</dbReference>
<dbReference type="PANTHER" id="PTHR35936">
    <property type="entry name" value="MEMBRANE-BOUND LYTIC MUREIN TRANSGLYCOSYLASE F"/>
    <property type="match status" value="1"/>
</dbReference>
<evidence type="ECO:0000259" key="2">
    <source>
        <dbReference type="SMART" id="SM00062"/>
    </source>
</evidence>
<proteinExistence type="predicted"/>
<protein>
    <submittedName>
        <fullName evidence="3">ABC transporter substrate-binding protein</fullName>
    </submittedName>
</protein>
<dbReference type="SMART" id="SM00062">
    <property type="entry name" value="PBPb"/>
    <property type="match status" value="1"/>
</dbReference>
<feature type="domain" description="Solute-binding protein family 3/N-terminal" evidence="2">
    <location>
        <begin position="59"/>
        <end position="291"/>
    </location>
</feature>
<evidence type="ECO:0000313" key="4">
    <source>
        <dbReference type="Proteomes" id="UP001521150"/>
    </source>
</evidence>
<keyword evidence="1" id="KW-0732">Signal</keyword>
<organism evidence="3 4">
    <name type="scientific">Kibdelosporangium philippinense</name>
    <dbReference type="NCBI Taxonomy" id="211113"/>
    <lineage>
        <taxon>Bacteria</taxon>
        <taxon>Bacillati</taxon>
        <taxon>Actinomycetota</taxon>
        <taxon>Actinomycetes</taxon>
        <taxon>Pseudonocardiales</taxon>
        <taxon>Pseudonocardiaceae</taxon>
        <taxon>Kibdelosporangium</taxon>
    </lineage>
</organism>
<reference evidence="3 4" key="1">
    <citation type="submission" date="2021-12" db="EMBL/GenBank/DDBJ databases">
        <title>Genome sequence of Kibdelosporangium philippinense ATCC 49844.</title>
        <authorList>
            <person name="Fedorov E.A."/>
            <person name="Omeragic M."/>
            <person name="Shalygina K.F."/>
            <person name="Maclea K.S."/>
        </authorList>
    </citation>
    <scope>NUCLEOTIDE SEQUENCE [LARGE SCALE GENOMIC DNA]</scope>
    <source>
        <strain evidence="3 4">ATCC 49844</strain>
    </source>
</reference>
<dbReference type="RefSeq" id="WP_233732506.1">
    <property type="nucleotide sequence ID" value="NZ_JAJVCN010000004.1"/>
</dbReference>
<accession>A0ABS8ZS23</accession>
<dbReference type="Proteomes" id="UP001521150">
    <property type="component" value="Unassembled WGS sequence"/>
</dbReference>
<dbReference type="PANTHER" id="PTHR35936:SF17">
    <property type="entry name" value="ARGININE-BINDING EXTRACELLULAR PROTEIN ARTP"/>
    <property type="match status" value="1"/>
</dbReference>
<comment type="caution">
    <text evidence="3">The sequence shown here is derived from an EMBL/GenBank/DDBJ whole genome shotgun (WGS) entry which is preliminary data.</text>
</comment>
<sequence length="303" mass="31580">MLRRISVLVAALALLTACGGKDEPVGAPAPSGADSPVSAVAKDDKLAAELPPEIASAGKIRIGSNIQNPPNNFYAADGKTPIGSEVDLAKAIGRKLGVEMAYEDMAFGSLITSLQAGRIDLTMAAMNDTKERQKSIDFVDYFTSGITIMIQKGNPAGIKSPDDLCGKAVAVNSGSSQETYAKERSTACTQQGKGEITVAATDSDTQNQNQLRTGRVQAILNDLPTAVYVAQTAGDGKYFEVVNLPPINGGPYGIGVNKANPKLAKAVQLALQSLVDDGTYTKILQSWNVTQGAIQKVAINGGP</sequence>
<evidence type="ECO:0000313" key="3">
    <source>
        <dbReference type="EMBL" id="MCE7010545.1"/>
    </source>
</evidence>